<dbReference type="SMART" id="SM00847">
    <property type="entry name" value="HA2"/>
    <property type="match status" value="1"/>
</dbReference>
<dbReference type="GO" id="GO:0016787">
    <property type="term" value="F:hydrolase activity"/>
    <property type="evidence" value="ECO:0007669"/>
    <property type="project" value="UniProtKB-KW"/>
</dbReference>
<dbReference type="Pfam" id="PF23362">
    <property type="entry name" value="DHX37_C"/>
    <property type="match status" value="1"/>
</dbReference>
<feature type="domain" description="Helicase C-terminal" evidence="10">
    <location>
        <begin position="520"/>
        <end position="751"/>
    </location>
</feature>
<dbReference type="EMBL" id="CAJVCH010548251">
    <property type="protein sequence ID" value="CAG7828649.1"/>
    <property type="molecule type" value="Genomic_DNA"/>
</dbReference>
<comment type="catalytic activity">
    <reaction evidence="7">
        <text>ATP + H2O = ADP + phosphate + H(+)</text>
        <dbReference type="Rhea" id="RHEA:13065"/>
        <dbReference type="ChEBI" id="CHEBI:15377"/>
        <dbReference type="ChEBI" id="CHEBI:15378"/>
        <dbReference type="ChEBI" id="CHEBI:30616"/>
        <dbReference type="ChEBI" id="CHEBI:43474"/>
        <dbReference type="ChEBI" id="CHEBI:456216"/>
        <dbReference type="EC" id="3.6.4.13"/>
    </reaction>
</comment>
<gene>
    <name evidence="11" type="ORF">AFUS01_LOCUS38560</name>
</gene>
<dbReference type="Proteomes" id="UP000708208">
    <property type="component" value="Unassembled WGS sequence"/>
</dbReference>
<dbReference type="PROSITE" id="PS51192">
    <property type="entry name" value="HELICASE_ATP_BIND_1"/>
    <property type="match status" value="1"/>
</dbReference>
<feature type="region of interest" description="Disordered" evidence="8">
    <location>
        <begin position="1"/>
        <end position="24"/>
    </location>
</feature>
<dbReference type="PANTHER" id="PTHR18934">
    <property type="entry name" value="ATP-DEPENDENT RNA HELICASE"/>
    <property type="match status" value="1"/>
</dbReference>
<evidence type="ECO:0000313" key="12">
    <source>
        <dbReference type="Proteomes" id="UP000708208"/>
    </source>
</evidence>
<dbReference type="SMART" id="SM00490">
    <property type="entry name" value="HELICc"/>
    <property type="match status" value="1"/>
</dbReference>
<dbReference type="PANTHER" id="PTHR18934:SF99">
    <property type="entry name" value="ATP-DEPENDENT RNA HELICASE DHX37-RELATED"/>
    <property type="match status" value="1"/>
</dbReference>
<dbReference type="SMART" id="SM00487">
    <property type="entry name" value="DEXDc"/>
    <property type="match status" value="1"/>
</dbReference>
<dbReference type="InterPro" id="IPR014001">
    <property type="entry name" value="Helicase_ATP-bd"/>
</dbReference>
<evidence type="ECO:0000256" key="6">
    <source>
        <dbReference type="ARBA" id="ARBA00022840"/>
    </source>
</evidence>
<keyword evidence="3" id="KW-0547">Nucleotide-binding</keyword>
<dbReference type="FunFam" id="3.40.50.300:FF:000637">
    <property type="entry name" value="ATP-dependent RNA helicase DHX37/DHR1"/>
    <property type="match status" value="1"/>
</dbReference>
<dbReference type="GO" id="GO:0005524">
    <property type="term" value="F:ATP binding"/>
    <property type="evidence" value="ECO:0007669"/>
    <property type="project" value="UniProtKB-KW"/>
</dbReference>
<reference evidence="11" key="1">
    <citation type="submission" date="2021-06" db="EMBL/GenBank/DDBJ databases">
        <authorList>
            <person name="Hodson N. C."/>
            <person name="Mongue J. A."/>
            <person name="Jaron S. K."/>
        </authorList>
    </citation>
    <scope>NUCLEOTIDE SEQUENCE</scope>
</reference>
<feature type="compositionally biased region" description="Basic and acidic residues" evidence="8">
    <location>
        <begin position="246"/>
        <end position="261"/>
    </location>
</feature>
<feature type="region of interest" description="Disordered" evidence="8">
    <location>
        <begin position="555"/>
        <end position="578"/>
    </location>
</feature>
<evidence type="ECO:0000256" key="4">
    <source>
        <dbReference type="ARBA" id="ARBA00022801"/>
    </source>
</evidence>
<dbReference type="InterPro" id="IPR001650">
    <property type="entry name" value="Helicase_C-like"/>
</dbReference>
<name>A0A8J2LU57_9HEXA</name>
<dbReference type="InterPro" id="IPR056371">
    <property type="entry name" value="DHX37-like_C"/>
</dbReference>
<feature type="compositionally biased region" description="Basic and acidic residues" evidence="8">
    <location>
        <begin position="1"/>
        <end position="10"/>
    </location>
</feature>
<comment type="similarity">
    <text evidence="1">Belongs to the DEAD box helicase family. DEAH subfamily.</text>
</comment>
<dbReference type="EC" id="3.6.4.13" evidence="2"/>
<dbReference type="GO" id="GO:0003723">
    <property type="term" value="F:RNA binding"/>
    <property type="evidence" value="ECO:0007669"/>
    <property type="project" value="TreeGrafter"/>
</dbReference>
<keyword evidence="4" id="KW-0378">Hydrolase</keyword>
<evidence type="ECO:0000259" key="10">
    <source>
        <dbReference type="PROSITE" id="PS51194"/>
    </source>
</evidence>
<protein>
    <recommendedName>
        <fullName evidence="2">RNA helicase</fullName>
        <ecNumber evidence="2">3.6.4.13</ecNumber>
    </recommendedName>
</protein>
<keyword evidence="5" id="KW-0347">Helicase</keyword>
<dbReference type="GO" id="GO:0005730">
    <property type="term" value="C:nucleolus"/>
    <property type="evidence" value="ECO:0007669"/>
    <property type="project" value="TreeGrafter"/>
</dbReference>
<dbReference type="InterPro" id="IPR011545">
    <property type="entry name" value="DEAD/DEAH_box_helicase_dom"/>
</dbReference>
<feature type="compositionally biased region" description="Acidic residues" evidence="8">
    <location>
        <begin position="214"/>
        <end position="231"/>
    </location>
</feature>
<evidence type="ECO:0000259" key="9">
    <source>
        <dbReference type="PROSITE" id="PS51192"/>
    </source>
</evidence>
<dbReference type="OrthoDB" id="10025033at2759"/>
<dbReference type="AlphaFoldDB" id="A0A8J2LU57"/>
<dbReference type="Pfam" id="PF07717">
    <property type="entry name" value="OB_NTP_bind"/>
    <property type="match status" value="1"/>
</dbReference>
<dbReference type="PROSITE" id="PS51194">
    <property type="entry name" value="HELICASE_CTER"/>
    <property type="match status" value="1"/>
</dbReference>
<feature type="compositionally biased region" description="Polar residues" evidence="8">
    <location>
        <begin position="232"/>
        <end position="241"/>
    </location>
</feature>
<comment type="caution">
    <text evidence="11">The sequence shown here is derived from an EMBL/GenBank/DDBJ whole genome shotgun (WGS) entry which is preliminary data.</text>
</comment>
<dbReference type="CDD" id="cd18791">
    <property type="entry name" value="SF2_C_RHA"/>
    <property type="match status" value="1"/>
</dbReference>
<dbReference type="InterPro" id="IPR011709">
    <property type="entry name" value="DEAD-box_helicase_OB_fold"/>
</dbReference>
<evidence type="ECO:0000256" key="3">
    <source>
        <dbReference type="ARBA" id="ARBA00022741"/>
    </source>
</evidence>
<dbReference type="Pfam" id="PF00271">
    <property type="entry name" value="Helicase_C"/>
    <property type="match status" value="1"/>
</dbReference>
<keyword evidence="12" id="KW-1185">Reference proteome</keyword>
<accession>A0A8J2LU57</accession>
<feature type="compositionally biased region" description="Polar residues" evidence="8">
    <location>
        <begin position="14"/>
        <end position="24"/>
    </location>
</feature>
<evidence type="ECO:0000313" key="11">
    <source>
        <dbReference type="EMBL" id="CAG7828649.1"/>
    </source>
</evidence>
<evidence type="ECO:0000256" key="7">
    <source>
        <dbReference type="ARBA" id="ARBA00047984"/>
    </source>
</evidence>
<feature type="compositionally biased region" description="Polar residues" evidence="8">
    <location>
        <begin position="168"/>
        <end position="178"/>
    </location>
</feature>
<proteinExistence type="inferred from homology"/>
<organism evidence="11 12">
    <name type="scientific">Allacma fusca</name>
    <dbReference type="NCBI Taxonomy" id="39272"/>
    <lineage>
        <taxon>Eukaryota</taxon>
        <taxon>Metazoa</taxon>
        <taxon>Ecdysozoa</taxon>
        <taxon>Arthropoda</taxon>
        <taxon>Hexapoda</taxon>
        <taxon>Collembola</taxon>
        <taxon>Symphypleona</taxon>
        <taxon>Sminthuridae</taxon>
        <taxon>Allacma</taxon>
    </lineage>
</organism>
<evidence type="ECO:0000256" key="1">
    <source>
        <dbReference type="ARBA" id="ARBA00008792"/>
    </source>
</evidence>
<dbReference type="Pfam" id="PF21010">
    <property type="entry name" value="HA2_C"/>
    <property type="match status" value="1"/>
</dbReference>
<keyword evidence="6" id="KW-0067">ATP-binding</keyword>
<dbReference type="GO" id="GO:0000462">
    <property type="term" value="P:maturation of SSU-rRNA from tricistronic rRNA transcript (SSU-rRNA, 5.8S rRNA, LSU-rRNA)"/>
    <property type="evidence" value="ECO:0007669"/>
    <property type="project" value="TreeGrafter"/>
</dbReference>
<sequence>MGKKAKETRRYNSRARSQGQISIDQTEANKIQVDLKNVDGSKYDDANPLVLPSKKRNTTVKFTAGSKKEKFLSKKQRKKLEKIVERREKKSNRADLVSELQNYQLSAETYSALTPLVKVQTEGVRTLLLENKEVGVESKKTASGRSGWKKSGAIVANKQKFLSWSRRFTSNGQASKNPQVLGFDTDEEESSEESEDEDIPESPGDDFSAVDAPSVDDEKETTEEEPIEEIDLTNSKLSDSPSVDRAALEEDRKRKFENHLGDSRAGKILKKARSKVEENKMKAQEKQSEEEVKMQRKVIHVNRTEEILASRSKLPIIPEEQVVMEQISDNIYVVLAGETGCGKTTQVPQFLYEAGYATEGKIIGITEPRRVAAISMAARVGKELSLTSEEVSFQIRFEGTASSKTLIKFMTDGVLLKEMGHDFLLKKYSVVCIDEAHERSLFTDILIGLLSRCVVARKKRNDPLKLVIMSATMRISDFMENNVLFKTKPGFVHIPARQFPVQIHFSKVTPINYVETAVKKVIQIHKKLPPGGILVFVTGQQEVLTIIKHLQRLCPNTEDPDESVNSNDKKGAWRKRGQKPLKSVNLDEVKRFPEEIEPGSDSDNSETEDVNIDVDTSNLEPLHVIPLYSMLPIEDQKKVFEPPPPGKRLCVVTTNVAETSVTIPSIRYVVDTGKVKDKLWDKVTGVQTFRILWCSKASAEQRAGRAGRIGPGHCYRLFSSAVFEHEFQEYSTPEIKARPVDDMVLLMKSMSIDQVKNFPYPTPPDDEQLQVAEELLLHLGALQRPQGARKGHPSTISPLGLTMSQLPVGPRFAKMLAMSFSHSLAEYMTLLAAAFTVQEVLLEAGGDKALEEKWTAVRKKWTGVGQSALLGDAKVLIRAAEAFEHDGGSPEFCIKMGLRHKAMVEIRKLRKQLTNNINILVENQKEIILNPKLKPPSDEEATLLRQIILSGSPDRVARKVQPDEVSGGEDQNKLKNAYKCGELEDLVYIHHASVLRRTKPSWIVYQEAFEINGKIYLRGVVAIEPEWILVLCPTMCRFDKPLKDPPPYFDHTDGLVKCFMKSTYGKQGWELPVAQIEYPVNAEKYSYFAQFLLEGEVFSLLKQWSNSLLSLPKTMTKSWAKLQPRTQSLLEQLVSAEVDSKPKLSAQWEKNPKYLLKEYLEWVPERLHRQIKSSWPPVESSV</sequence>
<dbReference type="Pfam" id="PF00270">
    <property type="entry name" value="DEAD"/>
    <property type="match status" value="1"/>
</dbReference>
<dbReference type="GO" id="GO:0003724">
    <property type="term" value="F:RNA helicase activity"/>
    <property type="evidence" value="ECO:0007669"/>
    <property type="project" value="UniProtKB-EC"/>
</dbReference>
<feature type="compositionally biased region" description="Acidic residues" evidence="8">
    <location>
        <begin position="184"/>
        <end position="204"/>
    </location>
</feature>
<evidence type="ECO:0000256" key="2">
    <source>
        <dbReference type="ARBA" id="ARBA00012552"/>
    </source>
</evidence>
<feature type="region of interest" description="Disordered" evidence="8">
    <location>
        <begin position="168"/>
        <end position="261"/>
    </location>
</feature>
<evidence type="ECO:0000256" key="8">
    <source>
        <dbReference type="SAM" id="MobiDB-lite"/>
    </source>
</evidence>
<dbReference type="InterPro" id="IPR007502">
    <property type="entry name" value="Helicase-assoc_dom"/>
</dbReference>
<feature type="domain" description="Helicase ATP-binding" evidence="9">
    <location>
        <begin position="324"/>
        <end position="491"/>
    </location>
</feature>
<evidence type="ECO:0000256" key="5">
    <source>
        <dbReference type="ARBA" id="ARBA00022806"/>
    </source>
</evidence>